<feature type="non-terminal residue" evidence="1">
    <location>
        <position position="235"/>
    </location>
</feature>
<protein>
    <submittedName>
        <fullName evidence="1">23555_t:CDS:1</fullName>
    </submittedName>
</protein>
<dbReference type="EMBL" id="CAJVQC010021677">
    <property type="protein sequence ID" value="CAG8714551.1"/>
    <property type="molecule type" value="Genomic_DNA"/>
</dbReference>
<accession>A0ACA9PM09</accession>
<keyword evidence="2" id="KW-1185">Reference proteome</keyword>
<organism evidence="1 2">
    <name type="scientific">Racocetra persica</name>
    <dbReference type="NCBI Taxonomy" id="160502"/>
    <lineage>
        <taxon>Eukaryota</taxon>
        <taxon>Fungi</taxon>
        <taxon>Fungi incertae sedis</taxon>
        <taxon>Mucoromycota</taxon>
        <taxon>Glomeromycotina</taxon>
        <taxon>Glomeromycetes</taxon>
        <taxon>Diversisporales</taxon>
        <taxon>Gigasporaceae</taxon>
        <taxon>Racocetra</taxon>
    </lineage>
</organism>
<feature type="non-terminal residue" evidence="1">
    <location>
        <position position="1"/>
    </location>
</feature>
<reference evidence="1" key="1">
    <citation type="submission" date="2021-06" db="EMBL/GenBank/DDBJ databases">
        <authorList>
            <person name="Kallberg Y."/>
            <person name="Tangrot J."/>
            <person name="Rosling A."/>
        </authorList>
    </citation>
    <scope>NUCLEOTIDE SEQUENCE</scope>
    <source>
        <strain evidence="1">MA461A</strain>
    </source>
</reference>
<gene>
    <name evidence="1" type="ORF">RPERSI_LOCUS10788</name>
</gene>
<evidence type="ECO:0000313" key="1">
    <source>
        <dbReference type="EMBL" id="CAG8714551.1"/>
    </source>
</evidence>
<sequence length="235" mass="27377">SEFNSEQVHEIEDNQEIEESSRNNSKDIEADESSISLQSANSIDHEDDILNEYIQPSQLNEEHNNNDDQLAFISCELTIKVKKLKQDNQFSVPSLINVFDQEMGKEKQEINLKANPWNRRFTKGEVVASHVYKIMEAEAFIIYHKGWKIIHDSETIDPPRLRKRIADNKNVPKCQLYNKSVSDNSEYDQDMDKLINVVSEMFNQSTNSIQATMLKMWSLTKSTKLFEKDDERNDE</sequence>
<dbReference type="Proteomes" id="UP000789920">
    <property type="component" value="Unassembled WGS sequence"/>
</dbReference>
<proteinExistence type="predicted"/>
<evidence type="ECO:0000313" key="2">
    <source>
        <dbReference type="Proteomes" id="UP000789920"/>
    </source>
</evidence>
<name>A0ACA9PM09_9GLOM</name>
<comment type="caution">
    <text evidence="1">The sequence shown here is derived from an EMBL/GenBank/DDBJ whole genome shotgun (WGS) entry which is preliminary data.</text>
</comment>